<dbReference type="Proteomes" id="UP001205890">
    <property type="component" value="Unassembled WGS sequence"/>
</dbReference>
<name>A0ABT1L828_9HYPH</name>
<keyword evidence="2" id="KW-1185">Reference proteome</keyword>
<feature type="non-terminal residue" evidence="1">
    <location>
        <position position="1"/>
    </location>
</feature>
<proteinExistence type="predicted"/>
<protein>
    <submittedName>
        <fullName evidence="1">Uncharacterized protein</fullName>
    </submittedName>
</protein>
<gene>
    <name evidence="1" type="ORF">NK718_03900</name>
</gene>
<dbReference type="RefSeq" id="WP_254738803.1">
    <property type="nucleotide sequence ID" value="NZ_JANCLU010000002.1"/>
</dbReference>
<sequence length="196" mass="20231">ARAPGGDAPRLAMAPVTVRGARLVLARDGAARDLARATPSPLPPFQAAFQAMLAGGDGEAVRRAVDGAGPERLSVVYDVALATETRAAARLSGDPGKLLTGLGEDDDFKSLLRRAVGDGRLTLAVEADPGAPAELTARVREEAIDRAAETLARLHAVGGSDAAQGELLAETARTMPGRVETSLSADLAAWLRQRPP</sequence>
<comment type="caution">
    <text evidence="1">The sequence shown here is derived from an EMBL/GenBank/DDBJ whole genome shotgun (WGS) entry which is preliminary data.</text>
</comment>
<evidence type="ECO:0000313" key="1">
    <source>
        <dbReference type="EMBL" id="MCP8937645.1"/>
    </source>
</evidence>
<organism evidence="1 2">
    <name type="scientific">Alsobacter ponti</name>
    <dbReference type="NCBI Taxonomy" id="2962936"/>
    <lineage>
        <taxon>Bacteria</taxon>
        <taxon>Pseudomonadati</taxon>
        <taxon>Pseudomonadota</taxon>
        <taxon>Alphaproteobacteria</taxon>
        <taxon>Hyphomicrobiales</taxon>
        <taxon>Alsobacteraceae</taxon>
        <taxon>Alsobacter</taxon>
    </lineage>
</organism>
<reference evidence="1 2" key="1">
    <citation type="submission" date="2022-07" db="EMBL/GenBank/DDBJ databases">
        <authorList>
            <person name="Li W.-J."/>
            <person name="Deng Q.-Q."/>
        </authorList>
    </citation>
    <scope>NUCLEOTIDE SEQUENCE [LARGE SCALE GENOMIC DNA]</scope>
    <source>
        <strain evidence="1 2">SYSU M60028</strain>
    </source>
</reference>
<accession>A0ABT1L828</accession>
<dbReference type="EMBL" id="JANCLU010000002">
    <property type="protein sequence ID" value="MCP8937645.1"/>
    <property type="molecule type" value="Genomic_DNA"/>
</dbReference>
<evidence type="ECO:0000313" key="2">
    <source>
        <dbReference type="Proteomes" id="UP001205890"/>
    </source>
</evidence>